<feature type="compositionally biased region" description="Basic and acidic residues" evidence="1">
    <location>
        <begin position="113"/>
        <end position="123"/>
    </location>
</feature>
<dbReference type="InterPro" id="IPR012337">
    <property type="entry name" value="RNaseH-like_sf"/>
</dbReference>
<organism evidence="2 3">
    <name type="scientific">Piloderma croceum (strain F 1598)</name>
    <dbReference type="NCBI Taxonomy" id="765440"/>
    <lineage>
        <taxon>Eukaryota</taxon>
        <taxon>Fungi</taxon>
        <taxon>Dikarya</taxon>
        <taxon>Basidiomycota</taxon>
        <taxon>Agaricomycotina</taxon>
        <taxon>Agaricomycetes</taxon>
        <taxon>Agaricomycetidae</taxon>
        <taxon>Atheliales</taxon>
        <taxon>Atheliaceae</taxon>
        <taxon>Piloderma</taxon>
    </lineage>
</organism>
<gene>
    <name evidence="2" type="ORF">PILCRDRAFT_90374</name>
</gene>
<dbReference type="OrthoDB" id="3236755at2759"/>
<accession>A0A0C3F1Z1</accession>
<name>A0A0C3F1Z1_PILCF</name>
<sequence length="604" mass="67534">MVSAQHYDMLSSASSRFLSDENFRIPDIENVMNTVFGSDCSGKEAVSWKQYWNELNVYEEALRLGGNTADVPMMPSCDASQSVSDPDEDNITVVDTSPSQEILSTQLLQAAATDHEAEHERRRNNGNISPREDKPGGKNLDQTCLRLAIERPATTKAGNATTHYWCITCDKFHANNSRSCALDHADQCDVLKRDWPILAKEVETELLKSSGEAVASGQGTVPKVRAHKQKAYMEDDDNMKTDTVPSFQPVVQPSTLGSSKTIPTAEKNSQHTLNAHWAVTSKISSHHNRFFIEFLACLLPSYACPDRSAFFIKHIAAEAKNVAKKVEDHLAKYDHNTLSYDGWSSKGRDEVYTVHITTPWPRQSYLVEGLQLTGKSTDVDTLFGGIIQVIIRFVAKRISIVVSDTTGNVKRCRAMICKRWPWILNCPDPCHQLNLMMKDIMIGSKKFPKIAAFTQVMTIVSAITTYFSHSNYATHHLKEELKKEKDQRGIQVAGATHFSSFSIHARSISHCLHPIQRCLASGTIKFDTAATKSIHKYLEAGPDCLKFQLDLHNVNQLLTPIARGLETLEGQNTMCSDVFHVYIGIAVNFLTMFSDRATFNVFNR</sequence>
<evidence type="ECO:0008006" key="4">
    <source>
        <dbReference type="Google" id="ProtNLM"/>
    </source>
</evidence>
<keyword evidence="3" id="KW-1185">Reference proteome</keyword>
<dbReference type="SUPFAM" id="SSF53098">
    <property type="entry name" value="Ribonuclease H-like"/>
    <property type="match status" value="1"/>
</dbReference>
<reference evidence="2 3" key="1">
    <citation type="submission" date="2014-04" db="EMBL/GenBank/DDBJ databases">
        <authorList>
            <consortium name="DOE Joint Genome Institute"/>
            <person name="Kuo A."/>
            <person name="Tarkka M."/>
            <person name="Buscot F."/>
            <person name="Kohler A."/>
            <person name="Nagy L.G."/>
            <person name="Floudas D."/>
            <person name="Copeland A."/>
            <person name="Barry K.W."/>
            <person name="Cichocki N."/>
            <person name="Veneault-Fourrey C."/>
            <person name="LaButti K."/>
            <person name="Lindquist E.A."/>
            <person name="Lipzen A."/>
            <person name="Lundell T."/>
            <person name="Morin E."/>
            <person name="Murat C."/>
            <person name="Sun H."/>
            <person name="Tunlid A."/>
            <person name="Henrissat B."/>
            <person name="Grigoriev I.V."/>
            <person name="Hibbett D.S."/>
            <person name="Martin F."/>
            <person name="Nordberg H.P."/>
            <person name="Cantor M.N."/>
            <person name="Hua S.X."/>
        </authorList>
    </citation>
    <scope>NUCLEOTIDE SEQUENCE [LARGE SCALE GENOMIC DNA]</scope>
    <source>
        <strain evidence="2 3">F 1598</strain>
    </source>
</reference>
<proteinExistence type="predicted"/>
<reference evidence="3" key="2">
    <citation type="submission" date="2015-01" db="EMBL/GenBank/DDBJ databases">
        <title>Evolutionary Origins and Diversification of the Mycorrhizal Mutualists.</title>
        <authorList>
            <consortium name="DOE Joint Genome Institute"/>
            <consortium name="Mycorrhizal Genomics Consortium"/>
            <person name="Kohler A."/>
            <person name="Kuo A."/>
            <person name="Nagy L.G."/>
            <person name="Floudas D."/>
            <person name="Copeland A."/>
            <person name="Barry K.W."/>
            <person name="Cichocki N."/>
            <person name="Veneault-Fourrey C."/>
            <person name="LaButti K."/>
            <person name="Lindquist E.A."/>
            <person name="Lipzen A."/>
            <person name="Lundell T."/>
            <person name="Morin E."/>
            <person name="Murat C."/>
            <person name="Riley R."/>
            <person name="Ohm R."/>
            <person name="Sun H."/>
            <person name="Tunlid A."/>
            <person name="Henrissat B."/>
            <person name="Grigoriev I.V."/>
            <person name="Hibbett D.S."/>
            <person name="Martin F."/>
        </authorList>
    </citation>
    <scope>NUCLEOTIDE SEQUENCE [LARGE SCALE GENOMIC DNA]</scope>
    <source>
        <strain evidence="3">F 1598</strain>
    </source>
</reference>
<dbReference type="InParanoid" id="A0A0C3F1Z1"/>
<dbReference type="EMBL" id="KN833013">
    <property type="protein sequence ID" value="KIM78810.1"/>
    <property type="molecule type" value="Genomic_DNA"/>
</dbReference>
<evidence type="ECO:0000313" key="3">
    <source>
        <dbReference type="Proteomes" id="UP000054166"/>
    </source>
</evidence>
<dbReference type="Proteomes" id="UP000054166">
    <property type="component" value="Unassembled WGS sequence"/>
</dbReference>
<feature type="region of interest" description="Disordered" evidence="1">
    <location>
        <begin position="111"/>
        <end position="139"/>
    </location>
</feature>
<dbReference type="HOGENOM" id="CLU_452065_0_0_1"/>
<evidence type="ECO:0000313" key="2">
    <source>
        <dbReference type="EMBL" id="KIM78810.1"/>
    </source>
</evidence>
<dbReference type="STRING" id="765440.A0A0C3F1Z1"/>
<evidence type="ECO:0000256" key="1">
    <source>
        <dbReference type="SAM" id="MobiDB-lite"/>
    </source>
</evidence>
<protein>
    <recommendedName>
        <fullName evidence="4">DUF659 domain-containing protein</fullName>
    </recommendedName>
</protein>
<dbReference type="AlphaFoldDB" id="A0A0C3F1Z1"/>